<reference evidence="2 3" key="1">
    <citation type="submission" date="2006-03" db="EMBL/GenBank/DDBJ databases">
        <authorList>
            <person name="Pinhassi J."/>
            <person name="Pedros-Alio C."/>
            <person name="Ferriera S."/>
            <person name="Johnson J."/>
            <person name="Kravitz S."/>
            <person name="Halpern A."/>
            <person name="Remington K."/>
            <person name="Beeson K."/>
            <person name="Tran B."/>
            <person name="Rogers Y.-H."/>
            <person name="Friedman R."/>
            <person name="Venter J.C."/>
        </authorList>
    </citation>
    <scope>NUCLEOTIDE SEQUENCE [LARGE SCALE GENOMIC DNA]</scope>
    <source>
        <strain evidence="2 3">RED65</strain>
    </source>
</reference>
<dbReference type="EMBL" id="AAQH01000030">
    <property type="protein sequence ID" value="EAT10875.1"/>
    <property type="molecule type" value="Genomic_DNA"/>
</dbReference>
<keyword evidence="1" id="KW-0472">Membrane</keyword>
<name>Q1MY21_9GAMM</name>
<gene>
    <name evidence="2" type="ORF">RED65_02013</name>
</gene>
<feature type="transmembrane region" description="Helical" evidence="1">
    <location>
        <begin position="54"/>
        <end position="74"/>
    </location>
</feature>
<dbReference type="HOGENOM" id="CLU_2582619_0_0_6"/>
<proteinExistence type="predicted"/>
<evidence type="ECO:0000313" key="3">
    <source>
        <dbReference type="Proteomes" id="UP000004263"/>
    </source>
</evidence>
<feature type="transmembrane region" description="Helical" evidence="1">
    <location>
        <begin position="7"/>
        <end position="34"/>
    </location>
</feature>
<accession>Q1MY21</accession>
<keyword evidence="3" id="KW-1185">Reference proteome</keyword>
<comment type="caution">
    <text evidence="2">The sequence shown here is derived from an EMBL/GenBank/DDBJ whole genome shotgun (WGS) entry which is preliminary data.</text>
</comment>
<evidence type="ECO:0000313" key="2">
    <source>
        <dbReference type="EMBL" id="EAT10875.1"/>
    </source>
</evidence>
<organism evidence="2 3">
    <name type="scientific">Bermanella marisrubri</name>
    <dbReference type="NCBI Taxonomy" id="207949"/>
    <lineage>
        <taxon>Bacteria</taxon>
        <taxon>Pseudomonadati</taxon>
        <taxon>Pseudomonadota</taxon>
        <taxon>Gammaproteobacteria</taxon>
        <taxon>Oceanospirillales</taxon>
        <taxon>Oceanospirillaceae</taxon>
        <taxon>Bermanella</taxon>
    </lineage>
</organism>
<protein>
    <submittedName>
        <fullName evidence="2">Uncharacterized protein</fullName>
    </submittedName>
</protein>
<keyword evidence="1" id="KW-1133">Transmembrane helix</keyword>
<dbReference type="STRING" id="207949.RED65_02013"/>
<evidence type="ECO:0000256" key="1">
    <source>
        <dbReference type="SAM" id="Phobius"/>
    </source>
</evidence>
<dbReference type="Proteomes" id="UP000004263">
    <property type="component" value="Unassembled WGS sequence"/>
</dbReference>
<dbReference type="AlphaFoldDB" id="Q1MY21"/>
<keyword evidence="1" id="KW-0812">Transmembrane</keyword>
<sequence length="80" mass="8875">MQIWISAVTFFVAALFSFAIIPGILVIILVLSSIAVAGLYDPLYFLNSLANREILLESWFLVGVVCTPIMARILPKYLIT</sequence>